<reference evidence="1 2" key="1">
    <citation type="submission" date="2016-10" db="EMBL/GenBank/DDBJ databases">
        <authorList>
            <person name="de Groot N.N."/>
        </authorList>
    </citation>
    <scope>NUCLEOTIDE SEQUENCE [LARGE SCALE GENOMIC DNA]</scope>
    <source>
        <strain evidence="1 2">CGMCC 1.8712</strain>
    </source>
</reference>
<dbReference type="STRING" id="555874.SAMN04488065_0792"/>
<dbReference type="EMBL" id="FNQT01000001">
    <property type="protein sequence ID" value="SDZ85355.1"/>
    <property type="molecule type" value="Genomic_DNA"/>
</dbReference>
<keyword evidence="2" id="KW-1185">Reference proteome</keyword>
<name>A0A1H3WE46_9EURY</name>
<accession>A0A1H3WE46</accession>
<dbReference type="Proteomes" id="UP000236755">
    <property type="component" value="Unassembled WGS sequence"/>
</dbReference>
<proteinExistence type="predicted"/>
<dbReference type="AlphaFoldDB" id="A0A1H3WE46"/>
<evidence type="ECO:0000313" key="1">
    <source>
        <dbReference type="EMBL" id="SDZ85355.1"/>
    </source>
</evidence>
<protein>
    <submittedName>
        <fullName evidence="1">Uncharacterized protein</fullName>
    </submittedName>
</protein>
<sequence>MTRPDAYGHARPTPTVLRGSNARLVGIVTCAAALGWAVAGARDVPLSPHHGNARVGPDWPDRHGLRGERVAGEMASLDAYERPGFDPEAVHPDVRALYERTSDFEMTLTAAWHRPFRLGARLASCWTSRVEQLNLPEPGGDPKRVTSDLFALSPVGAAADPRDDPRLWIRTTEDGEGVFVAVYASHVADGERVVNVAVPLPGASLATVLRMENHGTGVALTTDCPDGGLYLHTDAGAVRLPASQRFGVAPAGDPDAPAPPDADGIADAAVFADQRIRLCGCPLVTVRYAATRA</sequence>
<organism evidence="1 2">
    <name type="scientific">Haloplanus vescus</name>
    <dbReference type="NCBI Taxonomy" id="555874"/>
    <lineage>
        <taxon>Archaea</taxon>
        <taxon>Methanobacteriati</taxon>
        <taxon>Methanobacteriota</taxon>
        <taxon>Stenosarchaea group</taxon>
        <taxon>Halobacteria</taxon>
        <taxon>Halobacteriales</taxon>
        <taxon>Haloferacaceae</taxon>
        <taxon>Haloplanus</taxon>
    </lineage>
</organism>
<evidence type="ECO:0000313" key="2">
    <source>
        <dbReference type="Proteomes" id="UP000236755"/>
    </source>
</evidence>
<gene>
    <name evidence="1" type="ORF">SAMN04488065_0792</name>
</gene>